<evidence type="ECO:0000256" key="4">
    <source>
        <dbReference type="ARBA" id="ARBA00022801"/>
    </source>
</evidence>
<sequence length="602" mass="66377">MYLTYQTERYLMKQLFCRISLAGLALTAAATAAQAQNPIIQTIYTADPAPLVYKDTLFLYTGHDEDKATWFVMKDWHAYSTTDMVNWTDRGVPLSLNTFAWADKDAWAGHCIYRNGKFYWYVPVNAKGKGMSIGVAVSDRPEGPFTDALGAPLVTGGWGYIDPAVFIDEDGQAYLYWGNPHLYYVKLNNDMLSYDKGTGIVKVPLTEEAFKLRIHNAHHTFAWAEKIDGLASHSIKSPTGNQYYWYVSAIEKNTHRKVIGVAVGDKAIGPFTDVLGKPLITEHCGEGNINPTVITDDAKQPWLTWGAEGTELWSAKLNSDMISYDATTGLQPVAADKKEAFARKIKGTVNSTEKRFTTYEEGPWLYKRQQQYYLFYPAGGVPEHLAYSTAPTATGPWTYRDTVMDVIKKGGAFTNHPGVVDYKGKTWLFYHNGALAGGGGFTRSVCVDELQFNTDGSVRRVAPTSGLTTGTGNLNPFIRHSAATIAWEEGVETTTNGNSVVVTDINKGDYIKVRNVDFKKGAGLFTATVASDTQGGAIEIHLDSLTGPLAGKCQVHNTGGPQSWKNIATRINRISGVHDVYFVFTGGSGNLFQWKEWQFAAK</sequence>
<dbReference type="SMART" id="SM00606">
    <property type="entry name" value="CBD_IV"/>
    <property type="match status" value="1"/>
</dbReference>
<protein>
    <recommendedName>
        <fullName evidence="9">CBM6 domain-containing protein</fullName>
    </recommendedName>
</protein>
<evidence type="ECO:0000313" key="11">
    <source>
        <dbReference type="Proteomes" id="UP000627292"/>
    </source>
</evidence>
<feature type="chain" id="PRO_5037503340" description="CBM6 domain-containing protein" evidence="8">
    <location>
        <begin position="36"/>
        <end position="602"/>
    </location>
</feature>
<feature type="domain" description="CBM6" evidence="9">
    <location>
        <begin position="478"/>
        <end position="600"/>
    </location>
</feature>
<keyword evidence="3 8" id="KW-0732">Signal</keyword>
<keyword evidence="6" id="KW-0326">Glycosidase</keyword>
<keyword evidence="2" id="KW-0858">Xylan degradation</keyword>
<evidence type="ECO:0000313" key="10">
    <source>
        <dbReference type="EMBL" id="GGH72769.1"/>
    </source>
</evidence>
<feature type="site" description="Important for catalytic activity, responsible for pKa modulation of the active site Glu and correct orientation of both the proton donor and substrate" evidence="7">
    <location>
        <position position="162"/>
    </location>
</feature>
<evidence type="ECO:0000256" key="7">
    <source>
        <dbReference type="PIRSR" id="PIRSR606710-2"/>
    </source>
</evidence>
<feature type="signal peptide" evidence="8">
    <location>
        <begin position="1"/>
        <end position="35"/>
    </location>
</feature>
<keyword evidence="5" id="KW-0119">Carbohydrate metabolism</keyword>
<dbReference type="InterPro" id="IPR008979">
    <property type="entry name" value="Galactose-bd-like_sf"/>
</dbReference>
<dbReference type="EMBL" id="BMIB01000003">
    <property type="protein sequence ID" value="GGH72769.1"/>
    <property type="molecule type" value="Genomic_DNA"/>
</dbReference>
<dbReference type="GO" id="GO:0045493">
    <property type="term" value="P:xylan catabolic process"/>
    <property type="evidence" value="ECO:0007669"/>
    <property type="project" value="UniProtKB-KW"/>
</dbReference>
<dbReference type="PANTHER" id="PTHR43772">
    <property type="entry name" value="ENDO-1,4-BETA-XYLANASE"/>
    <property type="match status" value="1"/>
</dbReference>
<evidence type="ECO:0000256" key="3">
    <source>
        <dbReference type="ARBA" id="ARBA00022729"/>
    </source>
</evidence>
<evidence type="ECO:0000256" key="6">
    <source>
        <dbReference type="ARBA" id="ARBA00023295"/>
    </source>
</evidence>
<dbReference type="Gene3D" id="2.115.10.20">
    <property type="entry name" value="Glycosyl hydrolase domain, family 43"/>
    <property type="match status" value="2"/>
</dbReference>
<dbReference type="Pfam" id="PF04616">
    <property type="entry name" value="Glyco_hydro_43"/>
    <property type="match status" value="2"/>
</dbReference>
<evidence type="ECO:0000256" key="8">
    <source>
        <dbReference type="SAM" id="SignalP"/>
    </source>
</evidence>
<dbReference type="InterPro" id="IPR052176">
    <property type="entry name" value="Glycosyl_Hydrlase_43_Enz"/>
</dbReference>
<keyword evidence="11" id="KW-1185">Reference proteome</keyword>
<dbReference type="PROSITE" id="PS51175">
    <property type="entry name" value="CBM6"/>
    <property type="match status" value="1"/>
</dbReference>
<proteinExistence type="inferred from homology"/>
<keyword evidence="2" id="KW-0624">Polysaccharide degradation</keyword>
<evidence type="ECO:0000256" key="2">
    <source>
        <dbReference type="ARBA" id="ARBA00022651"/>
    </source>
</evidence>
<gene>
    <name evidence="10" type="ORF">GCM10011379_33560</name>
</gene>
<dbReference type="GO" id="GO:0004553">
    <property type="term" value="F:hydrolase activity, hydrolyzing O-glycosyl compounds"/>
    <property type="evidence" value="ECO:0007669"/>
    <property type="project" value="InterPro"/>
</dbReference>
<dbReference type="GO" id="GO:0030246">
    <property type="term" value="F:carbohydrate binding"/>
    <property type="evidence" value="ECO:0007669"/>
    <property type="project" value="InterPro"/>
</dbReference>
<keyword evidence="4" id="KW-0378">Hydrolase</keyword>
<dbReference type="PANTHER" id="PTHR43772:SF2">
    <property type="entry name" value="PUTATIVE (AFU_ORTHOLOGUE AFUA_2G04480)-RELATED"/>
    <property type="match status" value="1"/>
</dbReference>
<dbReference type="SUPFAM" id="SSF49785">
    <property type="entry name" value="Galactose-binding domain-like"/>
    <property type="match status" value="1"/>
</dbReference>
<comment type="similarity">
    <text evidence="1">Belongs to the glycosyl hydrolase 43 family.</text>
</comment>
<evidence type="ECO:0000259" key="9">
    <source>
        <dbReference type="PROSITE" id="PS51175"/>
    </source>
</evidence>
<dbReference type="InterPro" id="IPR005084">
    <property type="entry name" value="CBM6"/>
</dbReference>
<evidence type="ECO:0000256" key="5">
    <source>
        <dbReference type="ARBA" id="ARBA00023277"/>
    </source>
</evidence>
<reference evidence="10" key="2">
    <citation type="submission" date="2020-09" db="EMBL/GenBank/DDBJ databases">
        <authorList>
            <person name="Sun Q."/>
            <person name="Zhou Y."/>
        </authorList>
    </citation>
    <scope>NUCLEOTIDE SEQUENCE</scope>
    <source>
        <strain evidence="10">CGMCC 1.15290</strain>
    </source>
</reference>
<name>A0A917IZH4_9BACT</name>
<dbReference type="Proteomes" id="UP000627292">
    <property type="component" value="Unassembled WGS sequence"/>
</dbReference>
<accession>A0A917IZH4</accession>
<dbReference type="CDD" id="cd04084">
    <property type="entry name" value="CBM6_xylanase-like"/>
    <property type="match status" value="1"/>
</dbReference>
<dbReference type="InterPro" id="IPR006584">
    <property type="entry name" value="Cellulose-bd_IV"/>
</dbReference>
<dbReference type="AlphaFoldDB" id="A0A917IZH4"/>
<organism evidence="10 11">
    <name type="scientific">Filimonas zeae</name>
    <dbReference type="NCBI Taxonomy" id="1737353"/>
    <lineage>
        <taxon>Bacteria</taxon>
        <taxon>Pseudomonadati</taxon>
        <taxon>Bacteroidota</taxon>
        <taxon>Chitinophagia</taxon>
        <taxon>Chitinophagales</taxon>
        <taxon>Chitinophagaceae</taxon>
        <taxon>Filimonas</taxon>
    </lineage>
</organism>
<dbReference type="InterPro" id="IPR006710">
    <property type="entry name" value="Glyco_hydro_43"/>
</dbReference>
<dbReference type="Gene3D" id="2.60.120.260">
    <property type="entry name" value="Galactose-binding domain-like"/>
    <property type="match status" value="1"/>
</dbReference>
<evidence type="ECO:0000256" key="1">
    <source>
        <dbReference type="ARBA" id="ARBA00009865"/>
    </source>
</evidence>
<dbReference type="Pfam" id="PF03422">
    <property type="entry name" value="CBM_6"/>
    <property type="match status" value="1"/>
</dbReference>
<comment type="caution">
    <text evidence="10">The sequence shown here is derived from an EMBL/GenBank/DDBJ whole genome shotgun (WGS) entry which is preliminary data.</text>
</comment>
<reference evidence="10" key="1">
    <citation type="journal article" date="2014" name="Int. J. Syst. Evol. Microbiol.">
        <title>Complete genome sequence of Corynebacterium casei LMG S-19264T (=DSM 44701T), isolated from a smear-ripened cheese.</title>
        <authorList>
            <consortium name="US DOE Joint Genome Institute (JGI-PGF)"/>
            <person name="Walter F."/>
            <person name="Albersmeier A."/>
            <person name="Kalinowski J."/>
            <person name="Ruckert C."/>
        </authorList>
    </citation>
    <scope>NUCLEOTIDE SEQUENCE</scope>
    <source>
        <strain evidence="10">CGMCC 1.15290</strain>
    </source>
</reference>
<dbReference type="InterPro" id="IPR023296">
    <property type="entry name" value="Glyco_hydro_beta-prop_sf"/>
</dbReference>
<dbReference type="SUPFAM" id="SSF75005">
    <property type="entry name" value="Arabinanase/levansucrase/invertase"/>
    <property type="match status" value="2"/>
</dbReference>